<evidence type="ECO:0000313" key="9">
    <source>
        <dbReference type="EMBL" id="RIB23475.1"/>
    </source>
</evidence>
<keyword evidence="10" id="KW-1185">Reference proteome</keyword>
<comment type="similarity">
    <text evidence="2 8">Belongs to the NiCoT transporter (TC 2.A.52) family.</text>
</comment>
<dbReference type="PANTHER" id="PTHR31611">
    <property type="entry name" value="HIGH-AFFINITY NICKEL TRANSPORT PROTEIN NIC1"/>
    <property type="match status" value="1"/>
</dbReference>
<dbReference type="InterPro" id="IPR011541">
    <property type="entry name" value="Ni/Co_transpt_high_affinity"/>
</dbReference>
<dbReference type="GO" id="GO:0005886">
    <property type="term" value="C:plasma membrane"/>
    <property type="evidence" value="ECO:0007669"/>
    <property type="project" value="UniProtKB-SubCell"/>
</dbReference>
<dbReference type="STRING" id="44941.A0A397VLU5"/>
<keyword evidence="7 8" id="KW-0472">Membrane</keyword>
<dbReference type="GO" id="GO:0012505">
    <property type="term" value="C:endomembrane system"/>
    <property type="evidence" value="ECO:0007669"/>
    <property type="project" value="UniProtKB-SubCell"/>
</dbReference>
<dbReference type="GO" id="GO:0015099">
    <property type="term" value="F:nickel cation transmembrane transporter activity"/>
    <property type="evidence" value="ECO:0007669"/>
    <property type="project" value="UniProtKB-UniRule"/>
</dbReference>
<comment type="subcellular location">
    <subcellularLocation>
        <location evidence="8">Cell membrane</location>
        <topology evidence="8">Multi-pass membrane protein</topology>
    </subcellularLocation>
    <subcellularLocation>
        <location evidence="1">Endomembrane system</location>
        <topology evidence="1">Multi-pass membrane protein</topology>
    </subcellularLocation>
</comment>
<evidence type="ECO:0000256" key="5">
    <source>
        <dbReference type="ARBA" id="ARBA00022692"/>
    </source>
</evidence>
<evidence type="ECO:0000256" key="4">
    <source>
        <dbReference type="ARBA" id="ARBA00022596"/>
    </source>
</evidence>
<evidence type="ECO:0000313" key="10">
    <source>
        <dbReference type="Proteomes" id="UP000266673"/>
    </source>
</evidence>
<evidence type="ECO:0000256" key="3">
    <source>
        <dbReference type="ARBA" id="ARBA00022448"/>
    </source>
</evidence>
<protein>
    <recommendedName>
        <fullName evidence="8">Nickel/cobalt efflux system</fullName>
    </recommendedName>
</protein>
<dbReference type="Proteomes" id="UP000266673">
    <property type="component" value="Unassembled WGS sequence"/>
</dbReference>
<feature type="transmembrane region" description="Helical" evidence="8">
    <location>
        <begin position="333"/>
        <end position="355"/>
    </location>
</feature>
<feature type="transmembrane region" description="Helical" evidence="8">
    <location>
        <begin position="213"/>
        <end position="238"/>
    </location>
</feature>
<evidence type="ECO:0000256" key="7">
    <source>
        <dbReference type="ARBA" id="ARBA00023136"/>
    </source>
</evidence>
<feature type="transmembrane region" description="Helical" evidence="8">
    <location>
        <begin position="244"/>
        <end position="266"/>
    </location>
</feature>
<evidence type="ECO:0000256" key="1">
    <source>
        <dbReference type="ARBA" id="ARBA00004127"/>
    </source>
</evidence>
<keyword evidence="5 8" id="KW-0812">Transmembrane</keyword>
<reference evidence="9 10" key="1">
    <citation type="submission" date="2018-06" db="EMBL/GenBank/DDBJ databases">
        <title>Comparative genomics reveals the genomic features of Rhizophagus irregularis, R. cerebriforme, R. diaphanum and Gigaspora rosea, and their symbiotic lifestyle signature.</title>
        <authorList>
            <person name="Morin E."/>
            <person name="San Clemente H."/>
            <person name="Chen E.C.H."/>
            <person name="De La Providencia I."/>
            <person name="Hainaut M."/>
            <person name="Kuo A."/>
            <person name="Kohler A."/>
            <person name="Murat C."/>
            <person name="Tang N."/>
            <person name="Roy S."/>
            <person name="Loubradou J."/>
            <person name="Henrissat B."/>
            <person name="Grigoriev I.V."/>
            <person name="Corradi N."/>
            <person name="Roux C."/>
            <person name="Martin F.M."/>
        </authorList>
    </citation>
    <scope>NUCLEOTIDE SEQUENCE [LARGE SCALE GENOMIC DNA]</scope>
    <source>
        <strain evidence="9 10">DAOM 194757</strain>
    </source>
</reference>
<proteinExistence type="inferred from homology"/>
<dbReference type="NCBIfam" id="TIGR00802">
    <property type="entry name" value="nico"/>
    <property type="match status" value="1"/>
</dbReference>
<dbReference type="OrthoDB" id="5197598at2759"/>
<name>A0A397VLU5_9GLOM</name>
<accession>A0A397VLU5</accession>
<feature type="transmembrane region" description="Helical" evidence="8">
    <location>
        <begin position="143"/>
        <end position="169"/>
    </location>
</feature>
<comment type="caution">
    <text evidence="9">The sequence shown here is derived from an EMBL/GenBank/DDBJ whole genome shotgun (WGS) entry which is preliminary data.</text>
</comment>
<dbReference type="Pfam" id="PF03824">
    <property type="entry name" value="NicO"/>
    <property type="match status" value="1"/>
</dbReference>
<keyword evidence="4" id="KW-0533">Nickel</keyword>
<evidence type="ECO:0000256" key="8">
    <source>
        <dbReference type="RuleBase" id="RU362101"/>
    </source>
</evidence>
<dbReference type="AlphaFoldDB" id="A0A397VLU5"/>
<dbReference type="EMBL" id="QKWP01000260">
    <property type="protein sequence ID" value="RIB23475.1"/>
    <property type="molecule type" value="Genomic_DNA"/>
</dbReference>
<dbReference type="PANTHER" id="PTHR31611:SF0">
    <property type="entry name" value="HIGH-AFFINITY NICKEL TRANSPORT PROTEIN NIC1"/>
    <property type="match status" value="1"/>
</dbReference>
<feature type="transmembrane region" description="Helical" evidence="8">
    <location>
        <begin position="37"/>
        <end position="59"/>
    </location>
</feature>
<keyword evidence="3 8" id="KW-0813">Transport</keyword>
<dbReference type="InterPro" id="IPR004688">
    <property type="entry name" value="Ni/Co_transpt"/>
</dbReference>
<evidence type="ECO:0000256" key="2">
    <source>
        <dbReference type="ARBA" id="ARBA00010892"/>
    </source>
</evidence>
<evidence type="ECO:0000256" key="6">
    <source>
        <dbReference type="ARBA" id="ARBA00022989"/>
    </source>
</evidence>
<sequence length="416" mass="46549">MSNNETIQDIESSISSIISPTTLTENKNNNNIVKRKAIIIISILVLINITTWIIALLAFKEPSLLGSATLAYTLGLRHAVDADHLAAIDNVTRKLLYNGNKSVSVGLFFSLGHSTVVILCCLAVALTATAIKENFGDIHLIGGYIGTFISATFLFIIGIMNAFVLISIYRSLKNLRKTGSFNIDNLNINFNSSGCLGKIFSPMFKFVDSSWKMYPLGFLFGFAFDTSTEVALLGIAAFRANQNLNIWLVMIFPLLFTSGMALIDTLDGILMLETYSWAFINPVKKLYYNFTITLLSIIIAFIIGSIEFIDVIGNIFNLDGPFWDFFDYLNDHFFTMGCAIIVSFVITWFIAKLIYKFGGYETLEKSFIQRVDNNNNSEKSESSIADESITVVAERTEIEQEMKVISDKEIHENYYN</sequence>
<feature type="transmembrane region" description="Helical" evidence="8">
    <location>
        <begin position="286"/>
        <end position="313"/>
    </location>
</feature>
<keyword evidence="6 8" id="KW-1133">Transmembrane helix</keyword>
<feature type="transmembrane region" description="Helical" evidence="8">
    <location>
        <begin position="103"/>
        <end position="131"/>
    </location>
</feature>
<organism evidence="9 10">
    <name type="scientific">Gigaspora rosea</name>
    <dbReference type="NCBI Taxonomy" id="44941"/>
    <lineage>
        <taxon>Eukaryota</taxon>
        <taxon>Fungi</taxon>
        <taxon>Fungi incertae sedis</taxon>
        <taxon>Mucoromycota</taxon>
        <taxon>Glomeromycotina</taxon>
        <taxon>Glomeromycetes</taxon>
        <taxon>Diversisporales</taxon>
        <taxon>Gigasporaceae</taxon>
        <taxon>Gigaspora</taxon>
    </lineage>
</organism>
<gene>
    <name evidence="9" type="ORF">C2G38_2013914</name>
</gene>